<feature type="compositionally biased region" description="Low complexity" evidence="1">
    <location>
        <begin position="69"/>
        <end position="82"/>
    </location>
</feature>
<comment type="caution">
    <text evidence="3">The sequence shown here is derived from an EMBL/GenBank/DDBJ whole genome shotgun (WGS) entry which is preliminary data.</text>
</comment>
<gene>
    <name evidence="3" type="ORF">IV203_010042</name>
</gene>
<evidence type="ECO:0000313" key="3">
    <source>
        <dbReference type="EMBL" id="KAG7350682.1"/>
    </source>
</evidence>
<protein>
    <submittedName>
        <fullName evidence="3">Histone methylation protein</fullName>
    </submittedName>
</protein>
<dbReference type="AlphaFoldDB" id="A0A9K3PK45"/>
<name>A0A9K3PK45_9STRA</name>
<dbReference type="OrthoDB" id="443402at2759"/>
<feature type="domain" description="DOT1" evidence="2">
    <location>
        <begin position="174"/>
        <end position="237"/>
    </location>
</feature>
<feature type="compositionally biased region" description="Low complexity" evidence="1">
    <location>
        <begin position="418"/>
        <end position="433"/>
    </location>
</feature>
<dbReference type="GO" id="GO:0031151">
    <property type="term" value="F:histone H3K79 methyltransferase activity"/>
    <property type="evidence" value="ECO:0007669"/>
    <property type="project" value="InterPro"/>
</dbReference>
<dbReference type="Pfam" id="PF08123">
    <property type="entry name" value="DOT1"/>
    <property type="match status" value="1"/>
</dbReference>
<feature type="region of interest" description="Disordered" evidence="1">
    <location>
        <begin position="44"/>
        <end position="125"/>
    </location>
</feature>
<evidence type="ECO:0000313" key="4">
    <source>
        <dbReference type="Proteomes" id="UP000693970"/>
    </source>
</evidence>
<reference evidence="3" key="2">
    <citation type="submission" date="2021-04" db="EMBL/GenBank/DDBJ databases">
        <authorList>
            <person name="Podell S."/>
        </authorList>
    </citation>
    <scope>NUCLEOTIDE SEQUENCE</scope>
    <source>
        <strain evidence="3">Hildebrandi</strain>
    </source>
</reference>
<accession>A0A9K3PK45</accession>
<evidence type="ECO:0000256" key="1">
    <source>
        <dbReference type="SAM" id="MobiDB-lite"/>
    </source>
</evidence>
<organism evidence="3 4">
    <name type="scientific">Nitzschia inconspicua</name>
    <dbReference type="NCBI Taxonomy" id="303405"/>
    <lineage>
        <taxon>Eukaryota</taxon>
        <taxon>Sar</taxon>
        <taxon>Stramenopiles</taxon>
        <taxon>Ochrophyta</taxon>
        <taxon>Bacillariophyta</taxon>
        <taxon>Bacillariophyceae</taxon>
        <taxon>Bacillariophycidae</taxon>
        <taxon>Bacillariales</taxon>
        <taxon>Bacillariaceae</taxon>
        <taxon>Nitzschia</taxon>
    </lineage>
</organism>
<sequence length="433" mass="48413">MSPSHNKELGLVARGGRRALVTPQALNGSVEELPVVPATMFRRKSNSNDEYDGTTTSTSNPRRVLFGGSSPRRSSAIAASRPNRVAEFTSDRTASGIAVTPSPQLQTAQNKKRKTASESEDDDDDEIIVAVQQPSAKRRLLFGRYVDLLECTPNVQTVYKIVRKLTGNIGGNGYSGPIYGELTMHSMQKMINLMVEKTDLNTNSRFIDVGSGIGKPNLHVAQYPGVAFSCGVEMEHTRWALGMTCLKACLDAAIDQRQNDDSDIDASLIQGKTIFLHKNITEAKTFDPFTHVYMFSIGFPPELWLQLSELWNKSDPNVCRYLICFHGPKDIIDEYEFEVELLAQTPTSMHGSKEGHMGYIYRRTGARSLNHTSPRLSNVTMRVTCDPLFQSSFQLVRDGLQPLHREVSRQMQELMGGTSRTTRSRQQQRLTRY</sequence>
<dbReference type="EMBL" id="JAGRRH010000018">
    <property type="protein sequence ID" value="KAG7350682.1"/>
    <property type="molecule type" value="Genomic_DNA"/>
</dbReference>
<dbReference type="InterPro" id="IPR025789">
    <property type="entry name" value="DOT1_dom"/>
</dbReference>
<evidence type="ECO:0000259" key="2">
    <source>
        <dbReference type="Pfam" id="PF08123"/>
    </source>
</evidence>
<proteinExistence type="predicted"/>
<feature type="region of interest" description="Disordered" evidence="1">
    <location>
        <begin position="411"/>
        <end position="433"/>
    </location>
</feature>
<reference evidence="3" key="1">
    <citation type="journal article" date="2021" name="Sci. Rep.">
        <title>Diploid genomic architecture of Nitzschia inconspicua, an elite biomass production diatom.</title>
        <authorList>
            <person name="Oliver A."/>
            <person name="Podell S."/>
            <person name="Pinowska A."/>
            <person name="Traller J.C."/>
            <person name="Smith S.R."/>
            <person name="McClure R."/>
            <person name="Beliaev A."/>
            <person name="Bohutskyi P."/>
            <person name="Hill E.A."/>
            <person name="Rabines A."/>
            <person name="Zheng H."/>
            <person name="Allen L.Z."/>
            <person name="Kuo A."/>
            <person name="Grigoriev I.V."/>
            <person name="Allen A.E."/>
            <person name="Hazlebeck D."/>
            <person name="Allen E.E."/>
        </authorList>
    </citation>
    <scope>NUCLEOTIDE SEQUENCE</scope>
    <source>
        <strain evidence="3">Hildebrandi</strain>
    </source>
</reference>
<dbReference type="Proteomes" id="UP000693970">
    <property type="component" value="Unassembled WGS sequence"/>
</dbReference>
<keyword evidence="4" id="KW-1185">Reference proteome</keyword>